<sequence length="176" mass="18885">MDDRRVGFEPCTNHGPQKRVRLVSRLRGITALPQLGDDEAAASRHGDSGKTPAITYGIVRHKLEGNKLSYGDSVVKYGVSNTGGREKHLEQEAQRGEIRAIRPSPALSGPITDAYLPLSLSLSLPPPPLTPTVDAAPGGGCRSLVAGLWSLGQQTDKRRSRLRTFDGACVLSFPYG</sequence>
<evidence type="ECO:0000313" key="2">
    <source>
        <dbReference type="Proteomes" id="UP000054565"/>
    </source>
</evidence>
<gene>
    <name evidence="1" type="ORF">CIRG_03895</name>
</gene>
<reference evidence="2" key="1">
    <citation type="journal article" date="2010" name="Genome Res.">
        <title>Population genomic sequencing of Coccidioides fungi reveals recent hybridization and transposon control.</title>
        <authorList>
            <person name="Neafsey D.E."/>
            <person name="Barker B.M."/>
            <person name="Sharpton T.J."/>
            <person name="Stajich J.E."/>
            <person name="Park D.J."/>
            <person name="Whiston E."/>
            <person name="Hung C.-Y."/>
            <person name="McMahan C."/>
            <person name="White J."/>
            <person name="Sykes S."/>
            <person name="Heiman D."/>
            <person name="Young S."/>
            <person name="Zeng Q."/>
            <person name="Abouelleil A."/>
            <person name="Aftuck L."/>
            <person name="Bessette D."/>
            <person name="Brown A."/>
            <person name="FitzGerald M."/>
            <person name="Lui A."/>
            <person name="Macdonald J.P."/>
            <person name="Priest M."/>
            <person name="Orbach M.J."/>
            <person name="Galgiani J.N."/>
            <person name="Kirkland T.N."/>
            <person name="Cole G.T."/>
            <person name="Birren B.W."/>
            <person name="Henn M.R."/>
            <person name="Taylor J.W."/>
            <person name="Rounsley S.D."/>
        </authorList>
    </citation>
    <scope>NUCLEOTIDE SEQUENCE [LARGE SCALE GENOMIC DNA]</scope>
    <source>
        <strain evidence="2">RMSCC 2394</strain>
    </source>
</reference>
<organism evidence="1 2">
    <name type="scientific">Coccidioides immitis RMSCC 2394</name>
    <dbReference type="NCBI Taxonomy" id="404692"/>
    <lineage>
        <taxon>Eukaryota</taxon>
        <taxon>Fungi</taxon>
        <taxon>Dikarya</taxon>
        <taxon>Ascomycota</taxon>
        <taxon>Pezizomycotina</taxon>
        <taxon>Eurotiomycetes</taxon>
        <taxon>Eurotiomycetidae</taxon>
        <taxon>Onygenales</taxon>
        <taxon>Onygenaceae</taxon>
        <taxon>Coccidioides</taxon>
    </lineage>
</organism>
<dbReference type="AlphaFoldDB" id="A0A0J6YAY4"/>
<accession>A0A0J6YAY4</accession>
<dbReference type="EMBL" id="DS028094">
    <property type="protein sequence ID" value="KMP04204.1"/>
    <property type="molecule type" value="Genomic_DNA"/>
</dbReference>
<proteinExistence type="predicted"/>
<evidence type="ECO:0000313" key="1">
    <source>
        <dbReference type="EMBL" id="KMP04204.1"/>
    </source>
</evidence>
<name>A0A0J6YAY4_COCIT</name>
<dbReference type="Proteomes" id="UP000054565">
    <property type="component" value="Unassembled WGS sequence"/>
</dbReference>
<protein>
    <submittedName>
        <fullName evidence="1">Uncharacterized protein</fullName>
    </submittedName>
</protein>